<dbReference type="CDD" id="cd06173">
    <property type="entry name" value="MFS_MefA_like"/>
    <property type="match status" value="1"/>
</dbReference>
<keyword evidence="3" id="KW-1003">Cell membrane</keyword>
<dbReference type="AlphaFoldDB" id="A0A382JJE5"/>
<evidence type="ECO:0000256" key="2">
    <source>
        <dbReference type="ARBA" id="ARBA00022448"/>
    </source>
</evidence>
<feature type="non-terminal residue" evidence="8">
    <location>
        <position position="301"/>
    </location>
</feature>
<dbReference type="Gene3D" id="1.20.1250.20">
    <property type="entry name" value="MFS general substrate transporter like domains"/>
    <property type="match status" value="1"/>
</dbReference>
<dbReference type="Pfam" id="PF05977">
    <property type="entry name" value="MFS_3"/>
    <property type="match status" value="1"/>
</dbReference>
<name>A0A382JJE5_9ZZZZ</name>
<protein>
    <recommendedName>
        <fullName evidence="9">Major facilitator superfamily (MFS) profile domain-containing protein</fullName>
    </recommendedName>
</protein>
<organism evidence="8">
    <name type="scientific">marine metagenome</name>
    <dbReference type="NCBI Taxonomy" id="408172"/>
    <lineage>
        <taxon>unclassified sequences</taxon>
        <taxon>metagenomes</taxon>
        <taxon>ecological metagenomes</taxon>
    </lineage>
</organism>
<feature type="transmembrane region" description="Helical" evidence="7">
    <location>
        <begin position="94"/>
        <end position="117"/>
    </location>
</feature>
<keyword evidence="4 7" id="KW-0812">Transmembrane</keyword>
<feature type="transmembrane region" description="Helical" evidence="7">
    <location>
        <begin position="276"/>
        <end position="297"/>
    </location>
</feature>
<gene>
    <name evidence="8" type="ORF">METZ01_LOCUS263645</name>
</gene>
<dbReference type="GO" id="GO:0005886">
    <property type="term" value="C:plasma membrane"/>
    <property type="evidence" value="ECO:0007669"/>
    <property type="project" value="UniProtKB-SubCell"/>
</dbReference>
<dbReference type="PANTHER" id="PTHR23513:SF6">
    <property type="entry name" value="MAJOR FACILITATOR SUPERFAMILY ASSOCIATED DOMAIN-CONTAINING PROTEIN"/>
    <property type="match status" value="1"/>
</dbReference>
<evidence type="ECO:0000256" key="4">
    <source>
        <dbReference type="ARBA" id="ARBA00022692"/>
    </source>
</evidence>
<keyword evidence="6 7" id="KW-0472">Membrane</keyword>
<feature type="transmembrane region" description="Helical" evidence="7">
    <location>
        <begin position="34"/>
        <end position="55"/>
    </location>
</feature>
<keyword evidence="2" id="KW-0813">Transport</keyword>
<dbReference type="SUPFAM" id="SSF103473">
    <property type="entry name" value="MFS general substrate transporter"/>
    <property type="match status" value="1"/>
</dbReference>
<feature type="transmembrane region" description="Helical" evidence="7">
    <location>
        <begin position="242"/>
        <end position="260"/>
    </location>
</feature>
<feature type="transmembrane region" description="Helical" evidence="7">
    <location>
        <begin position="154"/>
        <end position="174"/>
    </location>
</feature>
<evidence type="ECO:0008006" key="9">
    <source>
        <dbReference type="Google" id="ProtNLM"/>
    </source>
</evidence>
<comment type="subcellular location">
    <subcellularLocation>
        <location evidence="1">Cell membrane</location>
        <topology evidence="1">Multi-pass membrane protein</topology>
    </subcellularLocation>
</comment>
<evidence type="ECO:0000313" key="8">
    <source>
        <dbReference type="EMBL" id="SVC10791.1"/>
    </source>
</evidence>
<keyword evidence="5 7" id="KW-1133">Transmembrane helix</keyword>
<dbReference type="InterPro" id="IPR010290">
    <property type="entry name" value="TM_effector"/>
</dbReference>
<sequence>MGDGSRVVHITKVLSSIVNLPTFRALGNPYYAKLWISSLFLYVSRTIEIIVLSWLTLEITDSPSQVAWVGVSRMTPMFLMGLLAGSLADRLPKLPALIGIQILNIIVSCFVLGLLIYGNIAIWQVYLAIFLTGMGWTLDFASRRSYYSELFPPNGLVNAVSLDTASMTGSFMIGPALGGWLISIVGFSGTYIVMLGLYIAGLITILSIKTNGQNTETSSKPVQSILHQIIGAARMARYNQTVWAVFLVTFALNFFGFPYMQMVPVIARDVLGVDEILFGLLMSSAGLGALTGSLIIASRQI</sequence>
<accession>A0A382JJE5</accession>
<dbReference type="PANTHER" id="PTHR23513">
    <property type="entry name" value="INTEGRAL MEMBRANE EFFLUX PROTEIN-RELATED"/>
    <property type="match status" value="1"/>
</dbReference>
<feature type="transmembrane region" description="Helical" evidence="7">
    <location>
        <begin position="180"/>
        <end position="206"/>
    </location>
</feature>
<evidence type="ECO:0000256" key="6">
    <source>
        <dbReference type="ARBA" id="ARBA00023136"/>
    </source>
</evidence>
<reference evidence="8" key="1">
    <citation type="submission" date="2018-05" db="EMBL/GenBank/DDBJ databases">
        <authorList>
            <person name="Lanie J.A."/>
            <person name="Ng W.-L."/>
            <person name="Kazmierczak K.M."/>
            <person name="Andrzejewski T.M."/>
            <person name="Davidsen T.M."/>
            <person name="Wayne K.J."/>
            <person name="Tettelin H."/>
            <person name="Glass J.I."/>
            <person name="Rusch D."/>
            <person name="Podicherti R."/>
            <person name="Tsui H.-C.T."/>
            <person name="Winkler M.E."/>
        </authorList>
    </citation>
    <scope>NUCLEOTIDE SEQUENCE</scope>
</reference>
<dbReference type="EMBL" id="UINC01074000">
    <property type="protein sequence ID" value="SVC10791.1"/>
    <property type="molecule type" value="Genomic_DNA"/>
</dbReference>
<feature type="transmembrane region" description="Helical" evidence="7">
    <location>
        <begin position="67"/>
        <end position="87"/>
    </location>
</feature>
<evidence type="ECO:0000256" key="7">
    <source>
        <dbReference type="SAM" id="Phobius"/>
    </source>
</evidence>
<dbReference type="InterPro" id="IPR036259">
    <property type="entry name" value="MFS_trans_sf"/>
</dbReference>
<proteinExistence type="predicted"/>
<evidence type="ECO:0000256" key="3">
    <source>
        <dbReference type="ARBA" id="ARBA00022475"/>
    </source>
</evidence>
<evidence type="ECO:0000256" key="1">
    <source>
        <dbReference type="ARBA" id="ARBA00004651"/>
    </source>
</evidence>
<feature type="transmembrane region" description="Helical" evidence="7">
    <location>
        <begin position="123"/>
        <end position="142"/>
    </location>
</feature>
<evidence type="ECO:0000256" key="5">
    <source>
        <dbReference type="ARBA" id="ARBA00022989"/>
    </source>
</evidence>